<dbReference type="AlphaFoldDB" id="A0A9K3KZW2"/>
<sequence>MYAFPPPPQQLTILISPVPALTPVSSGSVGPYSSPLDGFHLLASLTAGDDLPPKTNDDVVNGIPASNSFSSPTFTRLNSGRPDNSSLLNLDRVERILDANTIQLKRTGVVRLAMVRMPGTTGNFQFPDCFTFSPSYKIRQLIPKSTAVRVQMVGSATTPNNNSPPTVVLIRDDDSLNVNRELIRTGFAKVTKASVRTLTESEKQSIGLDLDELLALQNQAQANGLGIFLRCDAESSERSDGGGISNLPVVEARFEPLERTLETVWTDDGGKLQLRTETSKDATGPPNNPGDAKGCYDFKTYEDALRWFEKYEPYYGDVAKLDRDGDGVPCPGLPHTSDRNLYRMKIPKTGVTMGR</sequence>
<accession>A0A9K3KZW2</accession>
<protein>
    <submittedName>
        <fullName evidence="1">Excalibur calcium-binding domain containing protein</fullName>
    </submittedName>
</protein>
<reference evidence="1" key="2">
    <citation type="submission" date="2021-04" db="EMBL/GenBank/DDBJ databases">
        <authorList>
            <person name="Podell S."/>
        </authorList>
    </citation>
    <scope>NUCLEOTIDE SEQUENCE</scope>
    <source>
        <strain evidence="1">Hildebrandi</strain>
    </source>
</reference>
<reference evidence="1" key="1">
    <citation type="journal article" date="2021" name="Sci. Rep.">
        <title>Diploid genomic architecture of Nitzschia inconspicua, an elite biomass production diatom.</title>
        <authorList>
            <person name="Oliver A."/>
            <person name="Podell S."/>
            <person name="Pinowska A."/>
            <person name="Traller J.C."/>
            <person name="Smith S.R."/>
            <person name="McClure R."/>
            <person name="Beliaev A."/>
            <person name="Bohutskyi P."/>
            <person name="Hill E.A."/>
            <person name="Rabines A."/>
            <person name="Zheng H."/>
            <person name="Allen L.Z."/>
            <person name="Kuo A."/>
            <person name="Grigoriev I.V."/>
            <person name="Allen A.E."/>
            <person name="Hazlebeck D."/>
            <person name="Allen E.E."/>
        </authorList>
    </citation>
    <scope>NUCLEOTIDE SEQUENCE</scope>
    <source>
        <strain evidence="1">Hildebrandi</strain>
    </source>
</reference>
<comment type="caution">
    <text evidence="1">The sequence shown here is derived from an EMBL/GenBank/DDBJ whole genome shotgun (WGS) entry which is preliminary data.</text>
</comment>
<keyword evidence="2" id="KW-1185">Reference proteome</keyword>
<evidence type="ECO:0000313" key="1">
    <source>
        <dbReference type="EMBL" id="KAG7352702.1"/>
    </source>
</evidence>
<organism evidence="1 2">
    <name type="scientific">Nitzschia inconspicua</name>
    <dbReference type="NCBI Taxonomy" id="303405"/>
    <lineage>
        <taxon>Eukaryota</taxon>
        <taxon>Sar</taxon>
        <taxon>Stramenopiles</taxon>
        <taxon>Ochrophyta</taxon>
        <taxon>Bacillariophyta</taxon>
        <taxon>Bacillariophyceae</taxon>
        <taxon>Bacillariophycidae</taxon>
        <taxon>Bacillariales</taxon>
        <taxon>Bacillariaceae</taxon>
        <taxon>Nitzschia</taxon>
    </lineage>
</organism>
<name>A0A9K3KZW2_9STRA</name>
<evidence type="ECO:0000313" key="2">
    <source>
        <dbReference type="Proteomes" id="UP000693970"/>
    </source>
</evidence>
<dbReference type="EMBL" id="JAGRRH010000017">
    <property type="protein sequence ID" value="KAG7352702.1"/>
    <property type="molecule type" value="Genomic_DNA"/>
</dbReference>
<dbReference type="OrthoDB" id="47133at2759"/>
<dbReference type="Proteomes" id="UP000693970">
    <property type="component" value="Unassembled WGS sequence"/>
</dbReference>
<proteinExistence type="predicted"/>
<gene>
    <name evidence="1" type="ORF">IV203_008750</name>
</gene>